<evidence type="ECO:0000256" key="1">
    <source>
        <dbReference type="SAM" id="MobiDB-lite"/>
    </source>
</evidence>
<proteinExistence type="predicted"/>
<name>A0AAD7GDF9_MYCRO</name>
<feature type="region of interest" description="Disordered" evidence="1">
    <location>
        <begin position="181"/>
        <end position="202"/>
    </location>
</feature>
<organism evidence="3 4">
    <name type="scientific">Mycena rosella</name>
    <name type="common">Pink bonnet</name>
    <name type="synonym">Agaricus rosellus</name>
    <dbReference type="NCBI Taxonomy" id="1033263"/>
    <lineage>
        <taxon>Eukaryota</taxon>
        <taxon>Fungi</taxon>
        <taxon>Dikarya</taxon>
        <taxon>Basidiomycota</taxon>
        <taxon>Agaricomycotina</taxon>
        <taxon>Agaricomycetes</taxon>
        <taxon>Agaricomycetidae</taxon>
        <taxon>Agaricales</taxon>
        <taxon>Marasmiineae</taxon>
        <taxon>Mycenaceae</taxon>
        <taxon>Mycena</taxon>
    </lineage>
</organism>
<evidence type="ECO:0000259" key="2">
    <source>
        <dbReference type="PROSITE" id="PS00028"/>
    </source>
</evidence>
<feature type="compositionally biased region" description="Low complexity" evidence="1">
    <location>
        <begin position="241"/>
        <end position="264"/>
    </location>
</feature>
<feature type="compositionally biased region" description="Polar residues" evidence="1">
    <location>
        <begin position="141"/>
        <end position="158"/>
    </location>
</feature>
<feature type="domain" description="C2H2-type" evidence="2">
    <location>
        <begin position="7"/>
        <end position="30"/>
    </location>
</feature>
<keyword evidence="4" id="KW-1185">Reference proteome</keyword>
<dbReference type="AlphaFoldDB" id="A0AAD7GDF9"/>
<dbReference type="SUPFAM" id="SSF57667">
    <property type="entry name" value="beta-beta-alpha zinc fingers"/>
    <property type="match status" value="1"/>
</dbReference>
<feature type="compositionally biased region" description="Low complexity" evidence="1">
    <location>
        <begin position="76"/>
        <end position="90"/>
    </location>
</feature>
<evidence type="ECO:0000313" key="4">
    <source>
        <dbReference type="Proteomes" id="UP001221757"/>
    </source>
</evidence>
<reference evidence="3" key="1">
    <citation type="submission" date="2023-03" db="EMBL/GenBank/DDBJ databases">
        <title>Massive genome expansion in bonnet fungi (Mycena s.s.) driven by repeated elements and novel gene families across ecological guilds.</title>
        <authorList>
            <consortium name="Lawrence Berkeley National Laboratory"/>
            <person name="Harder C.B."/>
            <person name="Miyauchi S."/>
            <person name="Viragh M."/>
            <person name="Kuo A."/>
            <person name="Thoen E."/>
            <person name="Andreopoulos B."/>
            <person name="Lu D."/>
            <person name="Skrede I."/>
            <person name="Drula E."/>
            <person name="Henrissat B."/>
            <person name="Morin E."/>
            <person name="Kohler A."/>
            <person name="Barry K."/>
            <person name="LaButti K."/>
            <person name="Morin E."/>
            <person name="Salamov A."/>
            <person name="Lipzen A."/>
            <person name="Mereny Z."/>
            <person name="Hegedus B."/>
            <person name="Baldrian P."/>
            <person name="Stursova M."/>
            <person name="Weitz H."/>
            <person name="Taylor A."/>
            <person name="Grigoriev I.V."/>
            <person name="Nagy L.G."/>
            <person name="Martin F."/>
            <person name="Kauserud H."/>
        </authorList>
    </citation>
    <scope>NUCLEOTIDE SEQUENCE</scope>
    <source>
        <strain evidence="3">CBHHK067</strain>
    </source>
</reference>
<feature type="compositionally biased region" description="Low complexity" evidence="1">
    <location>
        <begin position="129"/>
        <end position="140"/>
    </location>
</feature>
<dbReference type="Proteomes" id="UP001221757">
    <property type="component" value="Unassembled WGS sequence"/>
</dbReference>
<dbReference type="InterPro" id="IPR036236">
    <property type="entry name" value="Znf_C2H2_sf"/>
</dbReference>
<dbReference type="InterPro" id="IPR013087">
    <property type="entry name" value="Znf_C2H2_type"/>
</dbReference>
<feature type="region of interest" description="Disordered" evidence="1">
    <location>
        <begin position="58"/>
        <end position="167"/>
    </location>
</feature>
<protein>
    <recommendedName>
        <fullName evidence="2">C2H2-type domain-containing protein</fullName>
    </recommendedName>
</protein>
<accession>A0AAD7GDF9</accession>
<dbReference type="EMBL" id="JARKIE010000103">
    <property type="protein sequence ID" value="KAJ7684007.1"/>
    <property type="molecule type" value="Genomic_DNA"/>
</dbReference>
<sequence>MSQYSVCRWNWCRNTYPTVSELLQHVQEAHVQTTKPCCLRDIPLHIRAEEGWGESMSGMTQIYGSHSEAPNHLENPSLSLLSPPASSPIPEVQSPIVESRSLQGTPERPAKRRRVMPHDPPLPPSRSNSAQPPALAPPSQRLNRTPSFSTLALPSGSGSAEPIQNPMFPDLDALIAGALRPKPVSTPDRSSQSFSGSDCSVERQLTQSVDMDLDTSFADENLYAGELNWDGEPTDEHPRPRSQTPSQSSQSQSQPRRVSSHPSPASILARQDTVFKAQSSSPAKTYLSGSLDIHSPPQPDGGTVDPRDMLSQSRYFEIASQAASYVLQTQAPYRSQSISQ</sequence>
<comment type="caution">
    <text evidence="3">The sequence shown here is derived from an EMBL/GenBank/DDBJ whole genome shotgun (WGS) entry which is preliminary data.</text>
</comment>
<evidence type="ECO:0000313" key="3">
    <source>
        <dbReference type="EMBL" id="KAJ7684007.1"/>
    </source>
</evidence>
<gene>
    <name evidence="3" type="ORF">B0H17DRAFT_1073243</name>
</gene>
<feature type="compositionally biased region" description="Polar residues" evidence="1">
    <location>
        <begin position="187"/>
        <end position="202"/>
    </location>
</feature>
<dbReference type="PROSITE" id="PS00028">
    <property type="entry name" value="ZINC_FINGER_C2H2_1"/>
    <property type="match status" value="1"/>
</dbReference>
<feature type="region of interest" description="Disordered" evidence="1">
    <location>
        <begin position="227"/>
        <end position="308"/>
    </location>
</feature>